<evidence type="ECO:0008006" key="6">
    <source>
        <dbReference type="Google" id="ProtNLM"/>
    </source>
</evidence>
<dbReference type="EMBL" id="CP002917">
    <property type="protein sequence ID" value="AEK36120.1"/>
    <property type="molecule type" value="Genomic_DNA"/>
</dbReference>
<evidence type="ECO:0000313" key="4">
    <source>
        <dbReference type="EMBL" id="AEK36120.1"/>
    </source>
</evidence>
<dbReference type="GO" id="GO:0004540">
    <property type="term" value="F:RNA nuclease activity"/>
    <property type="evidence" value="ECO:0007669"/>
    <property type="project" value="InterPro"/>
</dbReference>
<dbReference type="AlphaFoldDB" id="G0HAA4"/>
<evidence type="ECO:0000256" key="1">
    <source>
        <dbReference type="ARBA" id="ARBA00022649"/>
    </source>
</evidence>
<reference evidence="4 5" key="1">
    <citation type="journal article" date="2011" name="BMC Genomics">
        <title>Complete genome sequence of Corynebacterium variabile DSM 44702 isolated from the surface of smear-ripened cheeses and insights into cheese ripening and flavor generation.</title>
        <authorList>
            <person name="Schroeder J."/>
            <person name="Maus I."/>
            <person name="Trost E."/>
            <person name="Tauch A."/>
        </authorList>
    </citation>
    <scope>NUCLEOTIDE SEQUENCE [LARGE SCALE GENOMIC DNA]</scope>
    <source>
        <strain evidence="5">DSM 44702 / JCM 12073 / NCIMB 30131</strain>
    </source>
</reference>
<dbReference type="Proteomes" id="UP000006659">
    <property type="component" value="Chromosome"/>
</dbReference>
<keyword evidence="1" id="KW-1277">Toxin-antitoxin system</keyword>
<evidence type="ECO:0000256" key="3">
    <source>
        <dbReference type="ARBA" id="ARBA00022801"/>
    </source>
</evidence>
<dbReference type="InterPro" id="IPR008201">
    <property type="entry name" value="HepT-like"/>
</dbReference>
<sequence>MSLRLASAIETLRTPGGELETRLFGADWGRIWATRNHIAHGYAFVSQDLIRETIRFNLPDFERILRAELDKLD</sequence>
<organism evidence="4 5">
    <name type="scientific">Corynebacterium variabile (strain DSM 44702 / CIP 107183 / JCM 12073 / NCIMB 30131)</name>
    <name type="common">Corynebacterium mooreparkense</name>
    <dbReference type="NCBI Taxonomy" id="858619"/>
    <lineage>
        <taxon>Bacteria</taxon>
        <taxon>Bacillati</taxon>
        <taxon>Actinomycetota</taxon>
        <taxon>Actinomycetes</taxon>
        <taxon>Mycobacteriales</taxon>
        <taxon>Corynebacteriaceae</taxon>
        <taxon>Corynebacterium</taxon>
    </lineage>
</organism>
<name>G0HAA4_CORVD</name>
<dbReference type="HOGENOM" id="CLU_2698399_0_0_11"/>
<dbReference type="eggNOG" id="COG2361">
    <property type="taxonomic scope" value="Bacteria"/>
</dbReference>
<accession>G0HAA4</accession>
<evidence type="ECO:0000256" key="2">
    <source>
        <dbReference type="ARBA" id="ARBA00022722"/>
    </source>
</evidence>
<gene>
    <name evidence="4" type="ordered locus">CVAR_0767</name>
</gene>
<dbReference type="Pfam" id="PF01934">
    <property type="entry name" value="HepT-like"/>
    <property type="match status" value="1"/>
</dbReference>
<dbReference type="GO" id="GO:0016787">
    <property type="term" value="F:hydrolase activity"/>
    <property type="evidence" value="ECO:0007669"/>
    <property type="project" value="UniProtKB-KW"/>
</dbReference>
<evidence type="ECO:0000313" key="5">
    <source>
        <dbReference type="Proteomes" id="UP000006659"/>
    </source>
</evidence>
<keyword evidence="3" id="KW-0378">Hydrolase</keyword>
<dbReference type="GO" id="GO:0110001">
    <property type="term" value="C:toxin-antitoxin complex"/>
    <property type="evidence" value="ECO:0007669"/>
    <property type="project" value="InterPro"/>
</dbReference>
<proteinExistence type="predicted"/>
<dbReference type="KEGG" id="cva:CVAR_0767"/>
<protein>
    <recommendedName>
        <fullName evidence="6">DUF86 domain-containing protein</fullName>
    </recommendedName>
</protein>
<keyword evidence="2" id="KW-0540">Nuclease</keyword>